<name>A0A448V092_9FIRM</name>
<organism evidence="10 11">
    <name type="scientific">Aedoeadaptatus ivorii</name>
    <dbReference type="NCBI Taxonomy" id="54006"/>
    <lineage>
        <taxon>Bacteria</taxon>
        <taxon>Bacillati</taxon>
        <taxon>Bacillota</taxon>
        <taxon>Tissierellia</taxon>
        <taxon>Tissierellales</taxon>
        <taxon>Peptoniphilaceae</taxon>
        <taxon>Aedoeadaptatus</taxon>
    </lineage>
</organism>
<protein>
    <submittedName>
        <fullName evidence="10">Ferrous-iron efflux pump FieF</fullName>
    </submittedName>
</protein>
<evidence type="ECO:0000256" key="5">
    <source>
        <dbReference type="ARBA" id="ARBA00022989"/>
    </source>
</evidence>
<dbReference type="Gene3D" id="1.20.1510.10">
    <property type="entry name" value="Cation efflux protein transmembrane domain"/>
    <property type="match status" value="1"/>
</dbReference>
<sequence>MFERYMQRKLPDARDAAARSRMGREASLIGIGTNLALAASKIVVGTLSGAISMVADGLNNSMDLLSSLISLGGFHFAAMPADRRHPYGHARMEYLASFVVSLIILWTGASLFWESGKSILHPKAMEVLPVAFVVLLLSIGAKFLLFAYNLALGKRMGSDLLIATAYDARGDVLATSTVVLSVGVQKLFGLNIDGFVGLLVAGVILKSGWESLTDTVDSLLGEKTDPALIEELLAFIESFPVAIGVHDLIYHDYGAQKRFLTVHVEVNSEWDVLKIHEDIDEIERRLAEEFQLDATIHIDPIRIDDPRSNALYDYLKGTLREIHPKLDLHDFRIVDRKDGLNLVFDVLVPMAMEGKEEEIDRRLRQKVAEKHPEYALITTYDPDYQDLLGAQE</sequence>
<evidence type="ECO:0000256" key="2">
    <source>
        <dbReference type="ARBA" id="ARBA00008114"/>
    </source>
</evidence>
<evidence type="ECO:0000313" key="11">
    <source>
        <dbReference type="Proteomes" id="UP000269544"/>
    </source>
</evidence>
<accession>A0A448V092</accession>
<dbReference type="SUPFAM" id="SSF160240">
    <property type="entry name" value="Cation efflux protein cytoplasmic domain-like"/>
    <property type="match status" value="1"/>
</dbReference>
<keyword evidence="5 7" id="KW-1133">Transmembrane helix</keyword>
<reference evidence="10 11" key="1">
    <citation type="submission" date="2018-12" db="EMBL/GenBank/DDBJ databases">
        <authorList>
            <consortium name="Pathogen Informatics"/>
        </authorList>
    </citation>
    <scope>NUCLEOTIDE SEQUENCE [LARGE SCALE GENOMIC DNA]</scope>
    <source>
        <strain evidence="10 11">NCTC13079</strain>
    </source>
</reference>
<evidence type="ECO:0000256" key="6">
    <source>
        <dbReference type="ARBA" id="ARBA00023136"/>
    </source>
</evidence>
<dbReference type="Pfam" id="PF01545">
    <property type="entry name" value="Cation_efflux"/>
    <property type="match status" value="1"/>
</dbReference>
<comment type="subcellular location">
    <subcellularLocation>
        <location evidence="1">Membrane</location>
        <topology evidence="1">Multi-pass membrane protein</topology>
    </subcellularLocation>
</comment>
<keyword evidence="6 7" id="KW-0472">Membrane</keyword>
<dbReference type="RefSeq" id="WP_126464833.1">
    <property type="nucleotide sequence ID" value="NZ_JAUSWF010000002.1"/>
</dbReference>
<feature type="domain" description="Cation efflux protein cytoplasmic" evidence="9">
    <location>
        <begin position="226"/>
        <end position="300"/>
    </location>
</feature>
<keyword evidence="3" id="KW-0813">Transport</keyword>
<dbReference type="GO" id="GO:0008324">
    <property type="term" value="F:monoatomic cation transmembrane transporter activity"/>
    <property type="evidence" value="ECO:0007669"/>
    <property type="project" value="InterPro"/>
</dbReference>
<dbReference type="FunFam" id="1.20.1510.10:FF:000006">
    <property type="entry name" value="Divalent cation efflux transporter"/>
    <property type="match status" value="1"/>
</dbReference>
<feature type="transmembrane region" description="Helical" evidence="7">
    <location>
        <begin position="94"/>
        <end position="113"/>
    </location>
</feature>
<dbReference type="GO" id="GO:0016020">
    <property type="term" value="C:membrane"/>
    <property type="evidence" value="ECO:0007669"/>
    <property type="project" value="UniProtKB-SubCell"/>
</dbReference>
<dbReference type="PANTHER" id="PTHR43840:SF15">
    <property type="entry name" value="MITOCHONDRIAL METAL TRANSPORTER 1-RELATED"/>
    <property type="match status" value="1"/>
</dbReference>
<evidence type="ECO:0000256" key="7">
    <source>
        <dbReference type="SAM" id="Phobius"/>
    </source>
</evidence>
<dbReference type="KEGG" id="piv:NCTC13079_00381"/>
<dbReference type="SUPFAM" id="SSF161111">
    <property type="entry name" value="Cation efflux protein transmembrane domain-like"/>
    <property type="match status" value="1"/>
</dbReference>
<dbReference type="AlphaFoldDB" id="A0A448V092"/>
<feature type="transmembrane region" description="Helical" evidence="7">
    <location>
        <begin position="28"/>
        <end position="52"/>
    </location>
</feature>
<proteinExistence type="inferred from homology"/>
<dbReference type="InterPro" id="IPR036837">
    <property type="entry name" value="Cation_efflux_CTD_sf"/>
</dbReference>
<gene>
    <name evidence="10" type="primary">fieF</name>
    <name evidence="10" type="ORF">NCTC13079_00381</name>
</gene>
<dbReference type="Gene3D" id="3.30.70.1350">
    <property type="entry name" value="Cation efflux protein, cytoplasmic domain"/>
    <property type="match status" value="1"/>
</dbReference>
<feature type="transmembrane region" description="Helical" evidence="7">
    <location>
        <begin position="128"/>
        <end position="151"/>
    </location>
</feature>
<dbReference type="InterPro" id="IPR002524">
    <property type="entry name" value="Cation_efflux"/>
</dbReference>
<dbReference type="InterPro" id="IPR058533">
    <property type="entry name" value="Cation_efflux_TM"/>
</dbReference>
<dbReference type="NCBIfam" id="TIGR01297">
    <property type="entry name" value="CDF"/>
    <property type="match status" value="1"/>
</dbReference>
<keyword evidence="4 7" id="KW-0812">Transmembrane</keyword>
<evidence type="ECO:0000256" key="4">
    <source>
        <dbReference type="ARBA" id="ARBA00022692"/>
    </source>
</evidence>
<dbReference type="Pfam" id="PF16916">
    <property type="entry name" value="ZT_dimer"/>
    <property type="match status" value="1"/>
</dbReference>
<dbReference type="InterPro" id="IPR050291">
    <property type="entry name" value="CDF_Transporter"/>
</dbReference>
<evidence type="ECO:0000313" key="10">
    <source>
        <dbReference type="EMBL" id="VEJ34898.1"/>
    </source>
</evidence>
<dbReference type="InterPro" id="IPR027470">
    <property type="entry name" value="Cation_efflux_CTD"/>
</dbReference>
<dbReference type="Proteomes" id="UP000269544">
    <property type="component" value="Chromosome"/>
</dbReference>
<dbReference type="OrthoDB" id="9806522at2"/>
<dbReference type="EMBL" id="LR134523">
    <property type="protein sequence ID" value="VEJ34898.1"/>
    <property type="molecule type" value="Genomic_DNA"/>
</dbReference>
<feature type="domain" description="Cation efflux protein transmembrane" evidence="8">
    <location>
        <begin position="28"/>
        <end position="220"/>
    </location>
</feature>
<dbReference type="PANTHER" id="PTHR43840">
    <property type="entry name" value="MITOCHONDRIAL METAL TRANSPORTER 1-RELATED"/>
    <property type="match status" value="1"/>
</dbReference>
<feature type="transmembrane region" description="Helical" evidence="7">
    <location>
        <begin position="64"/>
        <end position="82"/>
    </location>
</feature>
<dbReference type="InterPro" id="IPR027469">
    <property type="entry name" value="Cation_efflux_TMD_sf"/>
</dbReference>
<comment type="similarity">
    <text evidence="2">Belongs to the cation diffusion facilitator (CDF) transporter (TC 2.A.4) family.</text>
</comment>
<evidence type="ECO:0000259" key="9">
    <source>
        <dbReference type="Pfam" id="PF16916"/>
    </source>
</evidence>
<evidence type="ECO:0000259" key="8">
    <source>
        <dbReference type="Pfam" id="PF01545"/>
    </source>
</evidence>
<evidence type="ECO:0000256" key="3">
    <source>
        <dbReference type="ARBA" id="ARBA00022448"/>
    </source>
</evidence>
<evidence type="ECO:0000256" key="1">
    <source>
        <dbReference type="ARBA" id="ARBA00004141"/>
    </source>
</evidence>
<keyword evidence="11" id="KW-1185">Reference proteome</keyword>